<gene>
    <name evidence="2" type="ORF">AGLY_004506</name>
</gene>
<sequence>MNHMPTNPCMPVDLYDCDPKHILLDHFLPNISIITFINAFYFFVDLINKFFWHLFSINQSPSHINTKTVIYKPRRIKVPDSCFPHNTAVSSYSNCLSIKFSVRLSISLTFITLPSPYCKINKSQTISRSLKCNVNTNVAVSRLLSDGSFRRFRHSCSKLRTTGKHGLERTSRSVPLCLVQIHIQIDRYHLDKDENSPELYVLKAVIQRMNNTLQLGQAYKQMLILPSPIIV</sequence>
<keyword evidence="1" id="KW-0472">Membrane</keyword>
<reference evidence="2 3" key="1">
    <citation type="submission" date="2019-08" db="EMBL/GenBank/DDBJ databases">
        <title>The genome of the soybean aphid Biotype 1, its phylome, world population structure and adaptation to the North American continent.</title>
        <authorList>
            <person name="Giordano R."/>
            <person name="Donthu R.K."/>
            <person name="Hernandez A.G."/>
            <person name="Wright C.L."/>
            <person name="Zimin A.V."/>
        </authorList>
    </citation>
    <scope>NUCLEOTIDE SEQUENCE [LARGE SCALE GENOMIC DNA]</scope>
    <source>
        <tissue evidence="2">Whole aphids</tissue>
    </source>
</reference>
<evidence type="ECO:0000313" key="2">
    <source>
        <dbReference type="EMBL" id="KAE9541261.1"/>
    </source>
</evidence>
<protein>
    <submittedName>
        <fullName evidence="2">Uncharacterized protein</fullName>
    </submittedName>
</protein>
<proteinExistence type="predicted"/>
<evidence type="ECO:0000313" key="3">
    <source>
        <dbReference type="Proteomes" id="UP000475862"/>
    </source>
</evidence>
<comment type="caution">
    <text evidence="2">The sequence shown here is derived from an EMBL/GenBank/DDBJ whole genome shotgun (WGS) entry which is preliminary data.</text>
</comment>
<accession>A0A6G0TZ64</accession>
<keyword evidence="1" id="KW-1133">Transmembrane helix</keyword>
<keyword evidence="1" id="KW-0812">Transmembrane</keyword>
<evidence type="ECO:0000256" key="1">
    <source>
        <dbReference type="SAM" id="Phobius"/>
    </source>
</evidence>
<keyword evidence="3" id="KW-1185">Reference proteome</keyword>
<organism evidence="2 3">
    <name type="scientific">Aphis glycines</name>
    <name type="common">Soybean aphid</name>
    <dbReference type="NCBI Taxonomy" id="307491"/>
    <lineage>
        <taxon>Eukaryota</taxon>
        <taxon>Metazoa</taxon>
        <taxon>Ecdysozoa</taxon>
        <taxon>Arthropoda</taxon>
        <taxon>Hexapoda</taxon>
        <taxon>Insecta</taxon>
        <taxon>Pterygota</taxon>
        <taxon>Neoptera</taxon>
        <taxon>Paraneoptera</taxon>
        <taxon>Hemiptera</taxon>
        <taxon>Sternorrhyncha</taxon>
        <taxon>Aphidomorpha</taxon>
        <taxon>Aphidoidea</taxon>
        <taxon>Aphididae</taxon>
        <taxon>Aphidini</taxon>
        <taxon>Aphis</taxon>
        <taxon>Aphis</taxon>
    </lineage>
</organism>
<dbReference type="EMBL" id="VYZN01000013">
    <property type="protein sequence ID" value="KAE9541261.1"/>
    <property type="molecule type" value="Genomic_DNA"/>
</dbReference>
<name>A0A6G0TZ64_APHGL</name>
<dbReference type="Proteomes" id="UP000475862">
    <property type="component" value="Unassembled WGS sequence"/>
</dbReference>
<dbReference type="AlphaFoldDB" id="A0A6G0TZ64"/>
<feature type="transmembrane region" description="Helical" evidence="1">
    <location>
        <begin position="27"/>
        <end position="47"/>
    </location>
</feature>